<feature type="compositionally biased region" description="Basic and acidic residues" evidence="1">
    <location>
        <begin position="89"/>
        <end position="129"/>
    </location>
</feature>
<dbReference type="EMBL" id="AP027728">
    <property type="protein sequence ID" value="BDZ39554.1"/>
    <property type="molecule type" value="Genomic_DNA"/>
</dbReference>
<dbReference type="Proteomes" id="UP001321543">
    <property type="component" value="Chromosome"/>
</dbReference>
<gene>
    <name evidence="2" type="ORF">GCM10025863_21680</name>
</gene>
<feature type="region of interest" description="Disordered" evidence="1">
    <location>
        <begin position="88"/>
        <end position="145"/>
    </location>
</feature>
<organism evidence="2 3">
    <name type="scientific">Microbacterium suwonense</name>
    <dbReference type="NCBI Taxonomy" id="683047"/>
    <lineage>
        <taxon>Bacteria</taxon>
        <taxon>Bacillati</taxon>
        <taxon>Actinomycetota</taxon>
        <taxon>Actinomycetes</taxon>
        <taxon>Micrococcales</taxon>
        <taxon>Microbacteriaceae</taxon>
        <taxon>Microbacterium</taxon>
    </lineage>
</organism>
<name>A0ABM8FVJ6_9MICO</name>
<evidence type="ECO:0000313" key="2">
    <source>
        <dbReference type="EMBL" id="BDZ39554.1"/>
    </source>
</evidence>
<sequence>MPEQHDGRAELLRAIPQRRVPGIPSRGLEPVRMLGIHLHGEHPRIRSERPRLLRCALRDGIRSGLQSVVHDGRGDRRIDLGGFEGCGCRQRERVGSTGQGDHDMLARRRGEGGAHSEADGGDSRIERRHFSTVRAGSPTRSGSRR</sequence>
<accession>A0ABM8FVJ6</accession>
<keyword evidence="3" id="KW-1185">Reference proteome</keyword>
<evidence type="ECO:0000313" key="3">
    <source>
        <dbReference type="Proteomes" id="UP001321543"/>
    </source>
</evidence>
<reference evidence="3" key="1">
    <citation type="journal article" date="2019" name="Int. J. Syst. Evol. Microbiol.">
        <title>The Global Catalogue of Microorganisms (GCM) 10K type strain sequencing project: providing services to taxonomists for standard genome sequencing and annotation.</title>
        <authorList>
            <consortium name="The Broad Institute Genomics Platform"/>
            <consortium name="The Broad Institute Genome Sequencing Center for Infectious Disease"/>
            <person name="Wu L."/>
            <person name="Ma J."/>
        </authorList>
    </citation>
    <scope>NUCLEOTIDE SEQUENCE [LARGE SCALE GENOMIC DNA]</scope>
    <source>
        <strain evidence="3">NBRC 106310</strain>
    </source>
</reference>
<proteinExistence type="predicted"/>
<evidence type="ECO:0000256" key="1">
    <source>
        <dbReference type="SAM" id="MobiDB-lite"/>
    </source>
</evidence>
<protein>
    <submittedName>
        <fullName evidence="2">Uncharacterized protein</fullName>
    </submittedName>
</protein>